<organism evidence="2 3">
    <name type="scientific">Aliidiomarina soli</name>
    <dbReference type="NCBI Taxonomy" id="1928574"/>
    <lineage>
        <taxon>Bacteria</taxon>
        <taxon>Pseudomonadati</taxon>
        <taxon>Pseudomonadota</taxon>
        <taxon>Gammaproteobacteria</taxon>
        <taxon>Alteromonadales</taxon>
        <taxon>Idiomarinaceae</taxon>
        <taxon>Aliidiomarina</taxon>
    </lineage>
</organism>
<comment type="caution">
    <text evidence="2">The sequence shown here is derived from an EMBL/GenBank/DDBJ whole genome shotgun (WGS) entry which is preliminary data.</text>
</comment>
<dbReference type="Proteomes" id="UP000287823">
    <property type="component" value="Unassembled WGS sequence"/>
</dbReference>
<evidence type="ECO:0000313" key="3">
    <source>
        <dbReference type="Proteomes" id="UP000287823"/>
    </source>
</evidence>
<evidence type="ECO:0000256" key="1">
    <source>
        <dbReference type="SAM" id="Phobius"/>
    </source>
</evidence>
<proteinExistence type="predicted"/>
<dbReference type="EMBL" id="PIPO01000001">
    <property type="protein sequence ID" value="RUO34993.1"/>
    <property type="molecule type" value="Genomic_DNA"/>
</dbReference>
<feature type="transmembrane region" description="Helical" evidence="1">
    <location>
        <begin position="66"/>
        <end position="88"/>
    </location>
</feature>
<dbReference type="AlphaFoldDB" id="A0A432WMH3"/>
<name>A0A432WMH3_9GAMM</name>
<feature type="transmembrane region" description="Helical" evidence="1">
    <location>
        <begin position="16"/>
        <end position="35"/>
    </location>
</feature>
<dbReference type="RefSeq" id="WP_126798021.1">
    <property type="nucleotide sequence ID" value="NZ_PIPO01000001.1"/>
</dbReference>
<evidence type="ECO:0000313" key="2">
    <source>
        <dbReference type="EMBL" id="RUO34993.1"/>
    </source>
</evidence>
<keyword evidence="1" id="KW-1133">Transmembrane helix</keyword>
<keyword evidence="3" id="KW-1185">Reference proteome</keyword>
<sequence>MMKQQSPARLRKLNKVLGTLSLVGWSFFIVALYMYHYAAPNPDNFYDQILDSSVQTTWNATYADMFMFFMSVGVLVTLVALALNVYLYRMHRTHIWINLILLLLAGCGILLYFVRAISS</sequence>
<keyword evidence="1" id="KW-0812">Transmembrane</keyword>
<accession>A0A432WMH3</accession>
<gene>
    <name evidence="2" type="ORF">CWE14_03085</name>
</gene>
<feature type="transmembrane region" description="Helical" evidence="1">
    <location>
        <begin position="95"/>
        <end position="114"/>
    </location>
</feature>
<reference evidence="2 3" key="1">
    <citation type="journal article" date="2011" name="Front. Microbiol.">
        <title>Genomic signatures of strain selection and enhancement in Bacillus atrophaeus var. globigii, a historical biowarfare simulant.</title>
        <authorList>
            <person name="Gibbons H.S."/>
            <person name="Broomall S.M."/>
            <person name="McNew L.A."/>
            <person name="Daligault H."/>
            <person name="Chapman C."/>
            <person name="Bruce D."/>
            <person name="Karavis M."/>
            <person name="Krepps M."/>
            <person name="McGregor P.A."/>
            <person name="Hong C."/>
            <person name="Park K.H."/>
            <person name="Akmal A."/>
            <person name="Feldman A."/>
            <person name="Lin J.S."/>
            <person name="Chang W.E."/>
            <person name="Higgs B.W."/>
            <person name="Demirev P."/>
            <person name="Lindquist J."/>
            <person name="Liem A."/>
            <person name="Fochler E."/>
            <person name="Read T.D."/>
            <person name="Tapia R."/>
            <person name="Johnson S."/>
            <person name="Bishop-Lilly K.A."/>
            <person name="Detter C."/>
            <person name="Han C."/>
            <person name="Sozhamannan S."/>
            <person name="Rosenzweig C.N."/>
            <person name="Skowronski E.W."/>
        </authorList>
    </citation>
    <scope>NUCLEOTIDE SEQUENCE [LARGE SCALE GENOMIC DNA]</scope>
    <source>
        <strain evidence="2 3">Y4G10-17</strain>
    </source>
</reference>
<keyword evidence="1" id="KW-0472">Membrane</keyword>
<protein>
    <submittedName>
        <fullName evidence="2">Uncharacterized protein</fullName>
    </submittedName>
</protein>